<reference evidence="2 3" key="1">
    <citation type="journal article" date="2018" name="BMC Genomics">
        <title>Genomic comparison of Trypanosoma conorhini and Trypanosoma rangeli to Trypanosoma cruzi strains of high and low virulence.</title>
        <authorList>
            <person name="Bradwell K.R."/>
            <person name="Koparde V.N."/>
            <person name="Matveyev A.V."/>
            <person name="Serrano M.G."/>
            <person name="Alves J.M."/>
            <person name="Parikh H."/>
            <person name="Huang B."/>
            <person name="Lee V."/>
            <person name="Espinosa-Alvarez O."/>
            <person name="Ortiz P.A."/>
            <person name="Costa-Martins A.G."/>
            <person name="Teixeira M.M."/>
            <person name="Buck G.A."/>
        </authorList>
    </citation>
    <scope>NUCLEOTIDE SEQUENCE [LARGE SCALE GENOMIC DNA]</scope>
    <source>
        <strain evidence="2 3">025E</strain>
    </source>
</reference>
<feature type="compositionally biased region" description="Gly residues" evidence="1">
    <location>
        <begin position="72"/>
        <end position="92"/>
    </location>
</feature>
<protein>
    <submittedName>
        <fullName evidence="2">Peroxiredoxin-like protein</fullName>
    </submittedName>
</protein>
<dbReference type="InterPro" id="IPR036102">
    <property type="entry name" value="OsmC/Ohrsf"/>
</dbReference>
<evidence type="ECO:0000256" key="1">
    <source>
        <dbReference type="SAM" id="MobiDB-lite"/>
    </source>
</evidence>
<comment type="caution">
    <text evidence="2">The sequence shown here is derived from an EMBL/GenBank/DDBJ whole genome shotgun (WGS) entry which is preliminary data.</text>
</comment>
<evidence type="ECO:0000313" key="2">
    <source>
        <dbReference type="EMBL" id="RNF03733.1"/>
    </source>
</evidence>
<sequence length="189" mass="20133">MIQFTTVRCFKGFDISKGLSSLFGSKIQDCNKGCNSKGIGGVSFPNTGFSFGSFSTGGLPTTFSGGFSSGSQGSGSFGGGKGSEGGKGGGPFGGPFGGLFDKALEWCSEAHARDIARRQGIDIRDIRFEQTPQGGINVFVDAPNATPKQIEQLGQQVMVECPVARFRKTQVTSPQQKVQWLRLPDRYDR</sequence>
<name>A0A3R7LUW8_9TRYP</name>
<dbReference type="AlphaFoldDB" id="A0A3R7LUW8"/>
<proteinExistence type="predicted"/>
<organism evidence="2 3">
    <name type="scientific">Trypanosoma conorhini</name>
    <dbReference type="NCBI Taxonomy" id="83891"/>
    <lineage>
        <taxon>Eukaryota</taxon>
        <taxon>Discoba</taxon>
        <taxon>Euglenozoa</taxon>
        <taxon>Kinetoplastea</taxon>
        <taxon>Metakinetoplastina</taxon>
        <taxon>Trypanosomatida</taxon>
        <taxon>Trypanosomatidae</taxon>
        <taxon>Trypanosoma</taxon>
    </lineage>
</organism>
<dbReference type="SUPFAM" id="SSF82784">
    <property type="entry name" value="OsmC-like"/>
    <property type="match status" value="1"/>
</dbReference>
<keyword evidence="3" id="KW-1185">Reference proteome</keyword>
<evidence type="ECO:0000313" key="3">
    <source>
        <dbReference type="Proteomes" id="UP000284403"/>
    </source>
</evidence>
<accession>A0A3R7LUW8</accession>
<feature type="region of interest" description="Disordered" evidence="1">
    <location>
        <begin position="70"/>
        <end position="92"/>
    </location>
</feature>
<dbReference type="Proteomes" id="UP000284403">
    <property type="component" value="Unassembled WGS sequence"/>
</dbReference>
<dbReference type="RefSeq" id="XP_029224900.1">
    <property type="nucleotide sequence ID" value="XM_029374974.1"/>
</dbReference>
<dbReference type="GeneID" id="40321729"/>
<dbReference type="EMBL" id="MKKU01000708">
    <property type="protein sequence ID" value="RNF03733.1"/>
    <property type="molecule type" value="Genomic_DNA"/>
</dbReference>
<dbReference type="OrthoDB" id="271674at2759"/>
<gene>
    <name evidence="2" type="ORF">Tco025E_08118</name>
</gene>